<name>A0A074WBR7_9PEZI</name>
<evidence type="ECO:0000313" key="1">
    <source>
        <dbReference type="EMBL" id="KEQ70393.1"/>
    </source>
</evidence>
<sequence>MCTQYYRRYTCDDKRKEDFRQCEKRRGTNVRCSPIEEKSYENSAHYCIDHMVSSEVHDKMKRVPTKKEK</sequence>
<dbReference type="HOGENOM" id="CLU_204098_0_0_1"/>
<proteinExistence type="predicted"/>
<dbReference type="AlphaFoldDB" id="A0A074WBR7"/>
<evidence type="ECO:0000313" key="2">
    <source>
        <dbReference type="Proteomes" id="UP000027730"/>
    </source>
</evidence>
<dbReference type="EMBL" id="KL584717">
    <property type="protein sequence ID" value="KEQ70393.1"/>
    <property type="molecule type" value="Genomic_DNA"/>
</dbReference>
<organism evidence="1 2">
    <name type="scientific">Aureobasidium namibiae CBS 147.97</name>
    <dbReference type="NCBI Taxonomy" id="1043004"/>
    <lineage>
        <taxon>Eukaryota</taxon>
        <taxon>Fungi</taxon>
        <taxon>Dikarya</taxon>
        <taxon>Ascomycota</taxon>
        <taxon>Pezizomycotina</taxon>
        <taxon>Dothideomycetes</taxon>
        <taxon>Dothideomycetidae</taxon>
        <taxon>Dothideales</taxon>
        <taxon>Saccotheciaceae</taxon>
        <taxon>Aureobasidium</taxon>
    </lineage>
</organism>
<protein>
    <submittedName>
        <fullName evidence="1">Uncharacterized protein</fullName>
    </submittedName>
</protein>
<reference evidence="1 2" key="1">
    <citation type="journal article" date="2014" name="BMC Genomics">
        <title>Genome sequencing of four Aureobasidium pullulans varieties: biotechnological potential, stress tolerance, and description of new species.</title>
        <authorList>
            <person name="Gostin Ar C."/>
            <person name="Ohm R.A."/>
            <person name="Kogej T."/>
            <person name="Sonjak S."/>
            <person name="Turk M."/>
            <person name="Zajc J."/>
            <person name="Zalar P."/>
            <person name="Grube M."/>
            <person name="Sun H."/>
            <person name="Han J."/>
            <person name="Sharma A."/>
            <person name="Chiniquy J."/>
            <person name="Ngan C.Y."/>
            <person name="Lipzen A."/>
            <person name="Barry K."/>
            <person name="Grigoriev I.V."/>
            <person name="Gunde-Cimerman N."/>
        </authorList>
    </citation>
    <scope>NUCLEOTIDE SEQUENCE [LARGE SCALE GENOMIC DNA]</scope>
    <source>
        <strain evidence="1 2">CBS 147.97</strain>
    </source>
</reference>
<accession>A0A074WBR7</accession>
<gene>
    <name evidence="1" type="ORF">M436DRAFT_53320</name>
</gene>
<keyword evidence="2" id="KW-1185">Reference proteome</keyword>
<dbReference type="GeneID" id="25411757"/>
<dbReference type="Proteomes" id="UP000027730">
    <property type="component" value="Unassembled WGS sequence"/>
</dbReference>
<dbReference type="OrthoDB" id="3819893at2759"/>
<dbReference type="RefSeq" id="XP_013424509.1">
    <property type="nucleotide sequence ID" value="XM_013569055.1"/>
</dbReference>